<keyword evidence="3 7" id="KW-0436">Ligase</keyword>
<evidence type="ECO:0000313" key="9">
    <source>
        <dbReference type="EMBL" id="MBO8457984.1"/>
    </source>
</evidence>
<dbReference type="Gene3D" id="3.90.1300.10">
    <property type="entry name" value="Amidase signature (AS) domain"/>
    <property type="match status" value="1"/>
</dbReference>
<dbReference type="NCBIfam" id="TIGR00132">
    <property type="entry name" value="gatA"/>
    <property type="match status" value="1"/>
</dbReference>
<dbReference type="InterPro" id="IPR036928">
    <property type="entry name" value="AS_sf"/>
</dbReference>
<name>A0A9D9N2I1_9SPIR</name>
<organism evidence="9 10">
    <name type="scientific">Candidatus Gallitreponema excrementavium</name>
    <dbReference type="NCBI Taxonomy" id="2840840"/>
    <lineage>
        <taxon>Bacteria</taxon>
        <taxon>Pseudomonadati</taxon>
        <taxon>Spirochaetota</taxon>
        <taxon>Spirochaetia</taxon>
        <taxon>Spirochaetales</taxon>
        <taxon>Candidatus Gallitreponema</taxon>
    </lineage>
</organism>
<evidence type="ECO:0000256" key="1">
    <source>
        <dbReference type="ARBA" id="ARBA00011123"/>
    </source>
</evidence>
<comment type="similarity">
    <text evidence="7">Belongs to the amidase family. GatA subfamily.</text>
</comment>
<dbReference type="EC" id="6.3.5.7" evidence="7"/>
<dbReference type="PANTHER" id="PTHR11895:SF151">
    <property type="entry name" value="GLUTAMYL-TRNA(GLN) AMIDOTRANSFERASE SUBUNIT A"/>
    <property type="match status" value="1"/>
</dbReference>
<evidence type="ECO:0000256" key="6">
    <source>
        <dbReference type="ARBA" id="ARBA00022917"/>
    </source>
</evidence>
<gene>
    <name evidence="7 9" type="primary">gatA</name>
    <name evidence="9" type="ORF">IAA81_07125</name>
</gene>
<dbReference type="GO" id="GO:0030956">
    <property type="term" value="C:glutamyl-tRNA(Gln) amidotransferase complex"/>
    <property type="evidence" value="ECO:0007669"/>
    <property type="project" value="InterPro"/>
</dbReference>
<evidence type="ECO:0000256" key="2">
    <source>
        <dbReference type="ARBA" id="ARBA00014428"/>
    </source>
</evidence>
<proteinExistence type="inferred from homology"/>
<comment type="caution">
    <text evidence="9">The sequence shown here is derived from an EMBL/GenBank/DDBJ whole genome shotgun (WGS) entry which is preliminary data.</text>
</comment>
<reference evidence="9" key="2">
    <citation type="journal article" date="2021" name="PeerJ">
        <title>Extensive microbial diversity within the chicken gut microbiome revealed by metagenomics and culture.</title>
        <authorList>
            <person name="Gilroy R."/>
            <person name="Ravi A."/>
            <person name="Getino M."/>
            <person name="Pursley I."/>
            <person name="Horton D.L."/>
            <person name="Alikhan N.F."/>
            <person name="Baker D."/>
            <person name="Gharbi K."/>
            <person name="Hall N."/>
            <person name="Watson M."/>
            <person name="Adriaenssens E.M."/>
            <person name="Foster-Nyarko E."/>
            <person name="Jarju S."/>
            <person name="Secka A."/>
            <person name="Antonio M."/>
            <person name="Oren A."/>
            <person name="Chaudhuri R.R."/>
            <person name="La Ragione R."/>
            <person name="Hildebrand F."/>
            <person name="Pallen M.J."/>
        </authorList>
    </citation>
    <scope>NUCLEOTIDE SEQUENCE</scope>
    <source>
        <strain evidence="9">10532</strain>
    </source>
</reference>
<feature type="active site" description="Charge relay system" evidence="7">
    <location>
        <position position="99"/>
    </location>
</feature>
<protein>
    <recommendedName>
        <fullName evidence="2 7">Glutamyl-tRNA(Gln) amidotransferase subunit A</fullName>
        <shortName evidence="7">Glu-ADT subunit A</shortName>
        <ecNumber evidence="7">6.3.5.7</ecNumber>
    </recommendedName>
</protein>
<evidence type="ECO:0000256" key="7">
    <source>
        <dbReference type="HAMAP-Rule" id="MF_00120"/>
    </source>
</evidence>
<keyword evidence="5 7" id="KW-0067">ATP-binding</keyword>
<evidence type="ECO:0000259" key="8">
    <source>
        <dbReference type="Pfam" id="PF01425"/>
    </source>
</evidence>
<feature type="domain" description="Amidase" evidence="8">
    <location>
        <begin position="52"/>
        <end position="492"/>
    </location>
</feature>
<dbReference type="PANTHER" id="PTHR11895">
    <property type="entry name" value="TRANSAMIDASE"/>
    <property type="match status" value="1"/>
</dbReference>
<dbReference type="SUPFAM" id="SSF75304">
    <property type="entry name" value="Amidase signature (AS) enzymes"/>
    <property type="match status" value="1"/>
</dbReference>
<comment type="function">
    <text evidence="7">Allows the formation of correctly charged Gln-tRNA(Gln) through the transamidation of misacylated Glu-tRNA(Gln) in organisms which lack glutaminyl-tRNA synthetase. The reaction takes place in the presence of glutamine and ATP through an activated gamma-phospho-Glu-tRNA(Gln).</text>
</comment>
<dbReference type="GO" id="GO:0050567">
    <property type="term" value="F:glutaminyl-tRNA synthase (glutamine-hydrolyzing) activity"/>
    <property type="evidence" value="ECO:0007669"/>
    <property type="project" value="UniProtKB-UniRule"/>
</dbReference>
<accession>A0A9D9N2I1</accession>
<dbReference type="InterPro" id="IPR004412">
    <property type="entry name" value="GatA"/>
</dbReference>
<dbReference type="InterPro" id="IPR000120">
    <property type="entry name" value="Amidase"/>
</dbReference>
<comment type="subunit">
    <text evidence="1 7">Heterotrimer of A, B and C subunits.</text>
</comment>
<dbReference type="AlphaFoldDB" id="A0A9D9N2I1"/>
<dbReference type="EMBL" id="JADIMM010000082">
    <property type="protein sequence ID" value="MBO8457984.1"/>
    <property type="molecule type" value="Genomic_DNA"/>
</dbReference>
<feature type="active site" description="Charge relay system" evidence="7">
    <location>
        <position position="174"/>
    </location>
</feature>
<reference evidence="9" key="1">
    <citation type="submission" date="2020-10" db="EMBL/GenBank/DDBJ databases">
        <authorList>
            <person name="Gilroy R."/>
        </authorList>
    </citation>
    <scope>NUCLEOTIDE SEQUENCE</scope>
    <source>
        <strain evidence="9">10532</strain>
    </source>
</reference>
<dbReference type="GO" id="GO:0005524">
    <property type="term" value="F:ATP binding"/>
    <property type="evidence" value="ECO:0007669"/>
    <property type="project" value="UniProtKB-KW"/>
</dbReference>
<dbReference type="HAMAP" id="MF_00120">
    <property type="entry name" value="GatA"/>
    <property type="match status" value="1"/>
</dbReference>
<dbReference type="InterPro" id="IPR023631">
    <property type="entry name" value="Amidase_dom"/>
</dbReference>
<comment type="catalytic activity">
    <reaction evidence="7">
        <text>L-glutamyl-tRNA(Gln) + L-glutamine + ATP + H2O = L-glutaminyl-tRNA(Gln) + L-glutamate + ADP + phosphate + H(+)</text>
        <dbReference type="Rhea" id="RHEA:17521"/>
        <dbReference type="Rhea" id="RHEA-COMP:9681"/>
        <dbReference type="Rhea" id="RHEA-COMP:9684"/>
        <dbReference type="ChEBI" id="CHEBI:15377"/>
        <dbReference type="ChEBI" id="CHEBI:15378"/>
        <dbReference type="ChEBI" id="CHEBI:29985"/>
        <dbReference type="ChEBI" id="CHEBI:30616"/>
        <dbReference type="ChEBI" id="CHEBI:43474"/>
        <dbReference type="ChEBI" id="CHEBI:58359"/>
        <dbReference type="ChEBI" id="CHEBI:78520"/>
        <dbReference type="ChEBI" id="CHEBI:78521"/>
        <dbReference type="ChEBI" id="CHEBI:456216"/>
        <dbReference type="EC" id="6.3.5.7"/>
    </reaction>
</comment>
<evidence type="ECO:0000256" key="5">
    <source>
        <dbReference type="ARBA" id="ARBA00022840"/>
    </source>
</evidence>
<dbReference type="GO" id="GO:0006412">
    <property type="term" value="P:translation"/>
    <property type="evidence" value="ECO:0007669"/>
    <property type="project" value="UniProtKB-UniRule"/>
</dbReference>
<dbReference type="Pfam" id="PF01425">
    <property type="entry name" value="Amidase"/>
    <property type="match status" value="1"/>
</dbReference>
<feature type="active site" description="Acyl-ester intermediate" evidence="7">
    <location>
        <position position="198"/>
    </location>
</feature>
<evidence type="ECO:0000256" key="3">
    <source>
        <dbReference type="ARBA" id="ARBA00022598"/>
    </source>
</evidence>
<keyword evidence="4 7" id="KW-0547">Nucleotide-binding</keyword>
<evidence type="ECO:0000256" key="4">
    <source>
        <dbReference type="ARBA" id="ARBA00022741"/>
    </source>
</evidence>
<evidence type="ECO:0000313" key="10">
    <source>
        <dbReference type="Proteomes" id="UP000823638"/>
    </source>
</evidence>
<sequence length="515" mass="55845">MADNSLAVSLDLGKLTIQDFMREFKAGKVSSKALTENFLALYNQDRESELPLNAFLEIYDDAVSLAEKADEERRQAEVAGTLDKLFEEKPLLGIPFAVKDNISVRGKHLTCSSKILQGYVAPYDATVISRLKSAGAIPLGRCNMDEFAMGSSTEYSIYGPTRNPVDRNCVSGGSSGGSTAAVAANQAVFGLGTETGGSVRLPASYCGIYGLKPTYGVLSRWGVVAYGSSLDQVGLLGRTPGDIGIPLGVLSGVDFYDDTSRDLPFKEELKKLEPLSGESMASLRIAIPRQFAEAKGLNRDVAKVFEQTKDWFSSKGAVLDIVDLPVLDSAIASYYVIALSEAASNLSRFDGVRYGARVDNGTGYDDLYVDTRSAGFGPEVKRRIIIGNYVLSEQFSGTCYKKGMTVRAKIQEEVSRLFENYDLILCPTCPTTAFKLGQKVDDPLEMYLSDLFTTFVNLARIPSLSVPAGRDSDNLPVGIQFAGAMFSDVRILRIAQTWENEHPYCGFPVCNGGAE</sequence>
<keyword evidence="6 7" id="KW-0648">Protein biosynthesis</keyword>
<dbReference type="Proteomes" id="UP000823638">
    <property type="component" value="Unassembled WGS sequence"/>
</dbReference>